<proteinExistence type="inferred from homology"/>
<evidence type="ECO:0000256" key="3">
    <source>
        <dbReference type="ARBA" id="ARBA00022448"/>
    </source>
</evidence>
<feature type="region of interest" description="Disordered" evidence="8">
    <location>
        <begin position="467"/>
        <end position="487"/>
    </location>
</feature>
<reference evidence="10 11" key="1">
    <citation type="submission" date="2020-11" db="EMBL/GenBank/DDBJ databases">
        <title>Corynebacterium sp. MC1420.</title>
        <authorList>
            <person name="Zhou J."/>
        </authorList>
    </citation>
    <scope>NUCLEOTIDE SEQUENCE [LARGE SCALE GENOMIC DNA]</scope>
    <source>
        <strain evidence="10 11">MC1420</strain>
    </source>
</reference>
<dbReference type="PANTHER" id="PTHR21716">
    <property type="entry name" value="TRANSMEMBRANE PROTEIN"/>
    <property type="match status" value="1"/>
</dbReference>
<evidence type="ECO:0000313" key="11">
    <source>
        <dbReference type="Proteomes" id="UP000594586"/>
    </source>
</evidence>
<keyword evidence="6 9" id="KW-1133">Transmembrane helix</keyword>
<dbReference type="KEGG" id="cqn:G7Y29_03755"/>
<dbReference type="PANTHER" id="PTHR21716:SF53">
    <property type="entry name" value="PERMEASE PERM-RELATED"/>
    <property type="match status" value="1"/>
</dbReference>
<accession>A0A7T0KNE3</accession>
<dbReference type="AlphaFoldDB" id="A0A7T0KNE3"/>
<feature type="transmembrane region" description="Helical" evidence="9">
    <location>
        <begin position="344"/>
        <end position="377"/>
    </location>
</feature>
<dbReference type="InterPro" id="IPR002549">
    <property type="entry name" value="AI-2E-like"/>
</dbReference>
<evidence type="ECO:0000256" key="9">
    <source>
        <dbReference type="SAM" id="Phobius"/>
    </source>
</evidence>
<evidence type="ECO:0000313" key="10">
    <source>
        <dbReference type="EMBL" id="QPK83918.1"/>
    </source>
</evidence>
<dbReference type="GO" id="GO:0005886">
    <property type="term" value="C:plasma membrane"/>
    <property type="evidence" value="ECO:0007669"/>
    <property type="project" value="UniProtKB-SubCell"/>
</dbReference>
<feature type="transmembrane region" description="Helical" evidence="9">
    <location>
        <begin position="248"/>
        <end position="269"/>
    </location>
</feature>
<evidence type="ECO:0000256" key="4">
    <source>
        <dbReference type="ARBA" id="ARBA00022475"/>
    </source>
</evidence>
<name>A0A7T0KNE3_9CORY</name>
<feature type="region of interest" description="Disordered" evidence="8">
    <location>
        <begin position="1"/>
        <end position="32"/>
    </location>
</feature>
<dbReference type="Pfam" id="PF01594">
    <property type="entry name" value="AI-2E_transport"/>
    <property type="match status" value="1"/>
</dbReference>
<feature type="transmembrane region" description="Helical" evidence="9">
    <location>
        <begin position="105"/>
        <end position="128"/>
    </location>
</feature>
<dbReference type="GO" id="GO:0055085">
    <property type="term" value="P:transmembrane transport"/>
    <property type="evidence" value="ECO:0007669"/>
    <property type="project" value="TreeGrafter"/>
</dbReference>
<feature type="transmembrane region" description="Helical" evidence="9">
    <location>
        <begin position="183"/>
        <end position="212"/>
    </location>
</feature>
<gene>
    <name evidence="10" type="ORF">G7Y29_03755</name>
</gene>
<comment type="similarity">
    <text evidence="2">Belongs to the autoinducer-2 exporter (AI-2E) (TC 2.A.86) family.</text>
</comment>
<keyword evidence="4" id="KW-1003">Cell membrane</keyword>
<protein>
    <submittedName>
        <fullName evidence="10">AI-2E family transporter</fullName>
    </submittedName>
</protein>
<keyword evidence="11" id="KW-1185">Reference proteome</keyword>
<sequence>MERVSNPAEPDATPATERQGESASDHPNISKPEDDLVDRGVVVNSWLKSAAMFALRVLVICIFLYALSRLVGAFWEGILPVVLAIIVCTVLAPVATALRRSHVPAALAALLALLVFFGLIGFLISIIAPDVAAHSRVLYLQALEGVQRLQLWLQGPPVNMNPDDLNEAVNGIAQWLQNRAGAIAGGVFAGIGTAAGLIVTFGVVLVLTFFFLKDGHRFLPWLRGATGGRTGLHATELLTRGWNTLSGFIRAQAIVSLVDSFFIGVGIWLVGVPMAFTLAVITFIAGFIPIIGAVVAGALAVLIALVSLGFTQALIVLAIVIAVQQLEGNILSPMLQSKAMDLHPVIVLVSVTVGGGLFGLVGAFLAVPAAAMVAVMFRYMMDMIKLHSGERTADQIDFSTEEGRAIAELEERESVYERKEWRGERDWAAAPVTADDVQAATHASGSSSWRALRQSGQLWKFARSSRLGNPFTRRGHEDERPTSAGEG</sequence>
<organism evidence="10 11">
    <name type="scientific">Corynebacterium qintianiae</name>
    <dbReference type="NCBI Taxonomy" id="2709392"/>
    <lineage>
        <taxon>Bacteria</taxon>
        <taxon>Bacillati</taxon>
        <taxon>Actinomycetota</taxon>
        <taxon>Actinomycetes</taxon>
        <taxon>Mycobacteriales</taxon>
        <taxon>Corynebacteriaceae</taxon>
        <taxon>Corynebacterium</taxon>
    </lineage>
</organism>
<dbReference type="Proteomes" id="UP000594586">
    <property type="component" value="Chromosome"/>
</dbReference>
<evidence type="ECO:0000256" key="7">
    <source>
        <dbReference type="ARBA" id="ARBA00023136"/>
    </source>
</evidence>
<evidence type="ECO:0000256" key="2">
    <source>
        <dbReference type="ARBA" id="ARBA00009773"/>
    </source>
</evidence>
<evidence type="ECO:0000256" key="6">
    <source>
        <dbReference type="ARBA" id="ARBA00022989"/>
    </source>
</evidence>
<feature type="transmembrane region" description="Helical" evidence="9">
    <location>
        <begin position="275"/>
        <end position="295"/>
    </location>
</feature>
<keyword evidence="3" id="KW-0813">Transport</keyword>
<evidence type="ECO:0000256" key="1">
    <source>
        <dbReference type="ARBA" id="ARBA00004651"/>
    </source>
</evidence>
<comment type="subcellular location">
    <subcellularLocation>
        <location evidence="1">Cell membrane</location>
        <topology evidence="1">Multi-pass membrane protein</topology>
    </subcellularLocation>
</comment>
<evidence type="ECO:0000256" key="8">
    <source>
        <dbReference type="SAM" id="MobiDB-lite"/>
    </source>
</evidence>
<feature type="transmembrane region" description="Helical" evidence="9">
    <location>
        <begin position="302"/>
        <end position="324"/>
    </location>
</feature>
<keyword evidence="5 9" id="KW-0812">Transmembrane</keyword>
<dbReference type="EMBL" id="CP064955">
    <property type="protein sequence ID" value="QPK83918.1"/>
    <property type="molecule type" value="Genomic_DNA"/>
</dbReference>
<keyword evidence="7 9" id="KW-0472">Membrane</keyword>
<evidence type="ECO:0000256" key="5">
    <source>
        <dbReference type="ARBA" id="ARBA00022692"/>
    </source>
</evidence>
<feature type="transmembrane region" description="Helical" evidence="9">
    <location>
        <begin position="53"/>
        <end position="71"/>
    </location>
</feature>
<dbReference type="RefSeq" id="WP_165002054.1">
    <property type="nucleotide sequence ID" value="NZ_CP064955.1"/>
</dbReference>
<feature type="transmembrane region" description="Helical" evidence="9">
    <location>
        <begin position="77"/>
        <end position="98"/>
    </location>
</feature>